<accession>A0ACC2LYC7</accession>
<dbReference type="Proteomes" id="UP001234297">
    <property type="component" value="Chromosome 3"/>
</dbReference>
<keyword evidence="2" id="KW-1185">Reference proteome</keyword>
<name>A0ACC2LYC7_PERAE</name>
<organism evidence="1 2">
    <name type="scientific">Persea americana</name>
    <name type="common">Avocado</name>
    <dbReference type="NCBI Taxonomy" id="3435"/>
    <lineage>
        <taxon>Eukaryota</taxon>
        <taxon>Viridiplantae</taxon>
        <taxon>Streptophyta</taxon>
        <taxon>Embryophyta</taxon>
        <taxon>Tracheophyta</taxon>
        <taxon>Spermatophyta</taxon>
        <taxon>Magnoliopsida</taxon>
        <taxon>Magnoliidae</taxon>
        <taxon>Laurales</taxon>
        <taxon>Lauraceae</taxon>
        <taxon>Persea</taxon>
    </lineage>
</organism>
<evidence type="ECO:0000313" key="2">
    <source>
        <dbReference type="Proteomes" id="UP001234297"/>
    </source>
</evidence>
<proteinExistence type="predicted"/>
<dbReference type="EMBL" id="CM056811">
    <property type="protein sequence ID" value="KAJ8638218.1"/>
    <property type="molecule type" value="Genomic_DNA"/>
</dbReference>
<comment type="caution">
    <text evidence="1">The sequence shown here is derived from an EMBL/GenBank/DDBJ whole genome shotgun (WGS) entry which is preliminary data.</text>
</comment>
<sequence length="1026" mass="113033">METRQSTKTAGNFHCESPRDSQGPKFPDLKDSSIFTSLLLIYGTFKPKMSALSTMLLYYLILFFTCFHTIRSDDELQILLNFKSQLSNPNPLDSWSSNLPPCNFTGITCNSANSVTEIDLTNVGLSGKLPLGSICNLQSLQKLAIGSNSFYGVITSDLRNCSKLQHLDLARNKFDGPLPDFSNLDNLRLLNLSMNLFSGPFPSTSLRNLSNLVSLSLGDNPTFDWSTFPGEILSLRKLSWLYLSNCSLEGKIPPSIGDLTELVNLELSGNNFTGEIPAEIVKLTKLWQLELWSNDLTGKIPIGFGNLTNLEFFDASRNNLEGDIGELRTLANLVSLQLFYNKLSGEIPQEFGDFKKLVNLSLYGNQLSGTLPQKLGSWAEFNFIDVSENRLTGPIPPEMCKQGKMRKLLMLDNGFTGPIPESYASCPTLIRFRVTNNSLSGTVPAGIWGLPNAEIIDVAYNRFEGPVTSDIANAAKLGQLFISNNYFSGEIPPEISKATQLVSIDASFNQFSGEIPASIGGLKSLGSLLFDKNMLSGGIPESLSSCASLHEINLADNSLSGQIPATLGSLQSLNSLNLSANKLSGEIPESFSSLKLSLLDLSRNQLTGRVPDALSISAYNSSFGENPGLCSHNIRDLRPCLSSSVQSSKYRTILSCLLAGTALLVLLGCYLLVKRWRINRARPIKDSWDLKSFRILSFTEQEILNSIKQENLIGKGGSGNVYRVVLGNGKELAVKHIWNWNSVNGRSRRSSSTAMLGKRSQKSPEFDAEVATLSSIRHVNVVKLYCSITSEDSSLLVYEYLPNGSLWDRLHTCGKMELDWGTRYEIAVGAAMGLEYLHHGCDKPVVHRDVKSSNILLDEFFKPRIADFGLAKILQVGSKDSTQVIAGTHGYIAPEYAYTYKVDEKSDVYSFGVVLMELVTGKRPIEPQFGDNKDIVSWIATQITTRESILNVVDSRIPDSLKDDAVKVLRVAVLCTARLPSLRPSMRNVVQMLEDVEPCKFIAITVKDEKMSDSFEAKNEKLKLSP</sequence>
<evidence type="ECO:0000313" key="1">
    <source>
        <dbReference type="EMBL" id="KAJ8638218.1"/>
    </source>
</evidence>
<protein>
    <submittedName>
        <fullName evidence="1">Uncharacterized protein</fullName>
    </submittedName>
</protein>
<reference evidence="1 2" key="1">
    <citation type="journal article" date="2022" name="Hortic Res">
        <title>A haplotype resolved chromosomal level avocado genome allows analysis of novel avocado genes.</title>
        <authorList>
            <person name="Nath O."/>
            <person name="Fletcher S.J."/>
            <person name="Hayward A."/>
            <person name="Shaw L.M."/>
            <person name="Masouleh A.K."/>
            <person name="Furtado A."/>
            <person name="Henry R.J."/>
            <person name="Mitter N."/>
        </authorList>
    </citation>
    <scope>NUCLEOTIDE SEQUENCE [LARGE SCALE GENOMIC DNA]</scope>
    <source>
        <strain evidence="2">cv. Hass</strain>
    </source>
</reference>
<gene>
    <name evidence="1" type="ORF">MRB53_012485</name>
</gene>